<reference evidence="8" key="1">
    <citation type="submission" date="2016-10" db="EMBL/GenBank/DDBJ databases">
        <authorList>
            <person name="Varghese N."/>
            <person name="Submissions S."/>
        </authorList>
    </citation>
    <scope>NUCLEOTIDE SEQUENCE [LARGE SCALE GENOMIC DNA]</scope>
    <source>
        <strain evidence="8">DSM 43161</strain>
    </source>
</reference>
<keyword evidence="8" id="KW-1185">Reference proteome</keyword>
<evidence type="ECO:0000256" key="6">
    <source>
        <dbReference type="SAM" id="Phobius"/>
    </source>
</evidence>
<feature type="transmembrane region" description="Helical" evidence="6">
    <location>
        <begin position="392"/>
        <end position="414"/>
    </location>
</feature>
<accession>A0A1I5HZB9</accession>
<feature type="transmembrane region" description="Helical" evidence="6">
    <location>
        <begin position="149"/>
        <end position="167"/>
    </location>
</feature>
<evidence type="ECO:0000313" key="8">
    <source>
        <dbReference type="Proteomes" id="UP000183642"/>
    </source>
</evidence>
<evidence type="ECO:0000256" key="4">
    <source>
        <dbReference type="ARBA" id="ARBA00022989"/>
    </source>
</evidence>
<dbReference type="Proteomes" id="UP000183642">
    <property type="component" value="Unassembled WGS sequence"/>
</dbReference>
<protein>
    <submittedName>
        <fullName evidence="7">Amino acid/polyamine/organocation transporter, APC superfamily (TC 2.A.3)</fullName>
    </submittedName>
</protein>
<sequence length="509" mass="53727">MTLDQRPAPGPADLRAKGLSSNSVGLLASVVLGISSIAPVYALTVTLGPTVTEVGLQMPAVFLVGFIPMLLVAYGYRELNRVAPDCGTSFTWATKAFNPYLGWMAGWGALLATIIVLSSLAGVAVSFFYLLLGEITGSEDVGALGDDRLVNVLTCVAFVALATWITYRGVEATKRLQYTLVGFQMAVLLLFVVLALVRSGSSPGGIPFSFSWLDPTAISSFSAFTAGLSLSLFIYWGWDTCLTVNEETTGSARTPGRAALLAIAVIVATYLVTAIAVQMYAGVGTEGEGLGNPDTGDNVFAALAGPVLGSGLAFILFLAVLASSASSLQTTFLPPTRTLLAMATYGALPARLADVHPRFRGPSTATLVAGVATGAFYVGMTLISENVLIDTIYALGLMICFYYGITAYACVWYFRHELRRSVKDLFVKGVMPLLGALMLTAVFVQTAIDTLDPAYGSGSSVFGLGSVFVIGIGLLVLGAVLMLVWRARHPAFFRGETLRQDTPSLVFDE</sequence>
<keyword evidence="5 6" id="KW-0472">Membrane</keyword>
<feature type="transmembrane region" description="Helical" evidence="6">
    <location>
        <begin position="56"/>
        <end position="76"/>
    </location>
</feature>
<organism evidence="7 8">
    <name type="scientific">Geodermatophilus obscurus</name>
    <dbReference type="NCBI Taxonomy" id="1861"/>
    <lineage>
        <taxon>Bacteria</taxon>
        <taxon>Bacillati</taxon>
        <taxon>Actinomycetota</taxon>
        <taxon>Actinomycetes</taxon>
        <taxon>Geodermatophilales</taxon>
        <taxon>Geodermatophilaceae</taxon>
        <taxon>Geodermatophilus</taxon>
    </lineage>
</organism>
<gene>
    <name evidence="7" type="ORF">SAMN05660359_04162</name>
</gene>
<dbReference type="EMBL" id="FOWE01000011">
    <property type="protein sequence ID" value="SFO53684.1"/>
    <property type="molecule type" value="Genomic_DNA"/>
</dbReference>
<dbReference type="Pfam" id="PF13520">
    <property type="entry name" value="AA_permease_2"/>
    <property type="match status" value="1"/>
</dbReference>
<dbReference type="InterPro" id="IPR002293">
    <property type="entry name" value="AA/rel_permease1"/>
</dbReference>
<dbReference type="PANTHER" id="PTHR42770:SF16">
    <property type="entry name" value="AMINO ACID PERMEASE"/>
    <property type="match status" value="1"/>
</dbReference>
<dbReference type="PIRSF" id="PIRSF006060">
    <property type="entry name" value="AA_transporter"/>
    <property type="match status" value="1"/>
</dbReference>
<evidence type="ECO:0000313" key="7">
    <source>
        <dbReference type="EMBL" id="SFO53684.1"/>
    </source>
</evidence>
<feature type="transmembrane region" description="Helical" evidence="6">
    <location>
        <begin position="460"/>
        <end position="485"/>
    </location>
</feature>
<evidence type="ECO:0000256" key="2">
    <source>
        <dbReference type="ARBA" id="ARBA00022475"/>
    </source>
</evidence>
<keyword evidence="2" id="KW-1003">Cell membrane</keyword>
<feature type="transmembrane region" description="Helical" evidence="6">
    <location>
        <begin position="300"/>
        <end position="322"/>
    </location>
</feature>
<dbReference type="OrthoDB" id="138827at2"/>
<dbReference type="PANTHER" id="PTHR42770">
    <property type="entry name" value="AMINO ACID TRANSPORTER-RELATED"/>
    <property type="match status" value="1"/>
</dbReference>
<evidence type="ECO:0000256" key="3">
    <source>
        <dbReference type="ARBA" id="ARBA00022692"/>
    </source>
</evidence>
<dbReference type="InterPro" id="IPR050367">
    <property type="entry name" value="APC_superfamily"/>
</dbReference>
<name>A0A1I5HZB9_9ACTN</name>
<feature type="transmembrane region" description="Helical" evidence="6">
    <location>
        <begin position="105"/>
        <end position="129"/>
    </location>
</feature>
<dbReference type="RefSeq" id="WP_075015409.1">
    <property type="nucleotide sequence ID" value="NZ_FOWE01000011.1"/>
</dbReference>
<dbReference type="GO" id="GO:0005886">
    <property type="term" value="C:plasma membrane"/>
    <property type="evidence" value="ECO:0007669"/>
    <property type="project" value="UniProtKB-SubCell"/>
</dbReference>
<proteinExistence type="predicted"/>
<feature type="transmembrane region" description="Helical" evidence="6">
    <location>
        <begin position="259"/>
        <end position="280"/>
    </location>
</feature>
<dbReference type="Gene3D" id="1.20.1740.10">
    <property type="entry name" value="Amino acid/polyamine transporter I"/>
    <property type="match status" value="1"/>
</dbReference>
<feature type="transmembrane region" description="Helical" evidence="6">
    <location>
        <begin position="179"/>
        <end position="197"/>
    </location>
</feature>
<evidence type="ECO:0000256" key="1">
    <source>
        <dbReference type="ARBA" id="ARBA00004651"/>
    </source>
</evidence>
<keyword evidence="4 6" id="KW-1133">Transmembrane helix</keyword>
<feature type="transmembrane region" description="Helical" evidence="6">
    <location>
        <begin position="24"/>
        <end position="44"/>
    </location>
</feature>
<feature type="transmembrane region" description="Helical" evidence="6">
    <location>
        <begin position="217"/>
        <end position="238"/>
    </location>
</feature>
<dbReference type="AlphaFoldDB" id="A0A1I5HZB9"/>
<keyword evidence="3 6" id="KW-0812">Transmembrane</keyword>
<evidence type="ECO:0000256" key="5">
    <source>
        <dbReference type="ARBA" id="ARBA00023136"/>
    </source>
</evidence>
<dbReference type="GO" id="GO:0022857">
    <property type="term" value="F:transmembrane transporter activity"/>
    <property type="evidence" value="ECO:0007669"/>
    <property type="project" value="InterPro"/>
</dbReference>
<feature type="transmembrane region" description="Helical" evidence="6">
    <location>
        <begin position="361"/>
        <end position="380"/>
    </location>
</feature>
<comment type="subcellular location">
    <subcellularLocation>
        <location evidence="1">Cell membrane</location>
        <topology evidence="1">Multi-pass membrane protein</topology>
    </subcellularLocation>
</comment>
<feature type="transmembrane region" description="Helical" evidence="6">
    <location>
        <begin position="426"/>
        <end position="448"/>
    </location>
</feature>